<dbReference type="InterPro" id="IPR017732">
    <property type="entry name" value="T4/T6SS_DotU"/>
</dbReference>
<dbReference type="InterPro" id="IPR036737">
    <property type="entry name" value="OmpA-like_sf"/>
</dbReference>
<name>A0A0F7LKY1_9GAMM</name>
<dbReference type="PROSITE" id="PS51123">
    <property type="entry name" value="OMPA_2"/>
    <property type="match status" value="1"/>
</dbReference>
<keyword evidence="2" id="KW-0812">Transmembrane</keyword>
<dbReference type="NCBIfam" id="TIGR03349">
    <property type="entry name" value="IV_VI_DotU"/>
    <property type="match status" value="1"/>
</dbReference>
<feature type="transmembrane region" description="Helical" evidence="2">
    <location>
        <begin position="189"/>
        <end position="208"/>
    </location>
</feature>
<dbReference type="Gene3D" id="3.30.1330.60">
    <property type="entry name" value="OmpA-like domain"/>
    <property type="match status" value="1"/>
</dbReference>
<evidence type="ECO:0000313" key="5">
    <source>
        <dbReference type="Proteomes" id="UP000034866"/>
    </source>
</evidence>
<dbReference type="Gene3D" id="1.25.40.590">
    <property type="entry name" value="Type IV / VI secretion system, DotU"/>
    <property type="match status" value="1"/>
</dbReference>
<dbReference type="KEGG" id="ptt:VY86_11345"/>
<feature type="domain" description="OmpA-like" evidence="3">
    <location>
        <begin position="262"/>
        <end position="382"/>
    </location>
</feature>
<reference evidence="5" key="2">
    <citation type="submission" date="2015-03" db="EMBL/GenBank/DDBJ databases">
        <title>Genome sequence of Azospirillum thiophilum strain DSM 21654T.</title>
        <authorList>
            <person name="Kwak Y."/>
            <person name="Shin J.-H."/>
        </authorList>
    </citation>
    <scope>NUCLEOTIDE SEQUENCE [LARGE SCALE GENOMIC DNA]</scope>
    <source>
        <strain evidence="5">DSM 15199</strain>
    </source>
</reference>
<dbReference type="STRING" id="230089.VY86_11345"/>
<evidence type="ECO:0000259" key="3">
    <source>
        <dbReference type="PROSITE" id="PS51123"/>
    </source>
</evidence>
<sequence length="387" mass="43103">MNRDYRNALVQVAYPLLNAMPHIRHTAKPEDSGQLRQQLIGEIYRFEKQCQQAGFSYETVLGARYCLCTSLDEAVALTSWGDNSIWSGNGLLITFHKESSGGEKFFKLLDMLLQQPSKHIDLLELFYFCLLLGFGGRYRLIDNGLAQLETLIQRLAIRLRQVRGEYPAALSTLPPPAINTHQPSRLSRFLVFFTLSGTLMTGLLYIGLNTRLNQQTEPVLTSIYDLPLPEATILAERFSVAHLRQVLQPAIEQQDITISQNADHVSVTLQSGSLFASASATLNPRYQAPLQDLAKQLNLTTGKIIVRGHSDNLPIHTHAYSSNYALSLARAETVAQPLRAGLLQPQRLQVESAGAEAPLVPNTNAKNRALNRRIEIMFNTAPDNSDQ</sequence>
<dbReference type="PATRIC" id="fig|230089.6.peg.2519"/>
<protein>
    <recommendedName>
        <fullName evidence="3">OmpA-like domain-containing protein</fullName>
    </recommendedName>
</protein>
<dbReference type="Pfam" id="PF00691">
    <property type="entry name" value="OmpA"/>
    <property type="match status" value="1"/>
</dbReference>
<dbReference type="Pfam" id="PF09850">
    <property type="entry name" value="DotU"/>
    <property type="match status" value="1"/>
</dbReference>
<evidence type="ECO:0000256" key="1">
    <source>
        <dbReference type="PROSITE-ProRule" id="PRU00473"/>
    </source>
</evidence>
<keyword evidence="5" id="KW-1185">Reference proteome</keyword>
<dbReference type="PANTHER" id="PTHR38033">
    <property type="entry name" value="MEMBRANE PROTEIN-RELATED"/>
    <property type="match status" value="1"/>
</dbReference>
<reference evidence="4 5" key="1">
    <citation type="journal article" date="2015" name="J. Biotechnol.">
        <title>Complete genome sequence of Photorhabdus temperata subsp. thracensis 39-8(T), an entomopathogenic bacterium for the improved commercial bioinsecticide.</title>
        <authorList>
            <person name="Kwak Y."/>
            <person name="Shin J.H."/>
        </authorList>
    </citation>
    <scope>NUCLEOTIDE SEQUENCE [LARGE SCALE GENOMIC DNA]</scope>
    <source>
        <strain evidence="4 5">DSM 15199</strain>
    </source>
</reference>
<dbReference type="GO" id="GO:0016020">
    <property type="term" value="C:membrane"/>
    <property type="evidence" value="ECO:0007669"/>
    <property type="project" value="UniProtKB-UniRule"/>
</dbReference>
<dbReference type="RefSeq" id="WP_046975025.1">
    <property type="nucleotide sequence ID" value="NZ_CP011104.1"/>
</dbReference>
<proteinExistence type="predicted"/>
<keyword evidence="2" id="KW-1133">Transmembrane helix</keyword>
<evidence type="ECO:0000256" key="2">
    <source>
        <dbReference type="SAM" id="Phobius"/>
    </source>
</evidence>
<dbReference type="InterPro" id="IPR006665">
    <property type="entry name" value="OmpA-like"/>
</dbReference>
<dbReference type="InterPro" id="IPR038522">
    <property type="entry name" value="T4/T6SS_DotU_sf"/>
</dbReference>
<gene>
    <name evidence="4" type="ORF">VY86_11345</name>
</gene>
<evidence type="ECO:0000313" key="4">
    <source>
        <dbReference type="EMBL" id="AKH63839.1"/>
    </source>
</evidence>
<dbReference type="NCBIfam" id="NF038228">
    <property type="entry name" value="IcmH_DotU_IVB"/>
    <property type="match status" value="1"/>
</dbReference>
<keyword evidence="1 2" id="KW-0472">Membrane</keyword>
<dbReference type="OrthoDB" id="345640at2"/>
<organism evidence="4 5">
    <name type="scientific">Photorhabdus thracensis</name>
    <dbReference type="NCBI Taxonomy" id="230089"/>
    <lineage>
        <taxon>Bacteria</taxon>
        <taxon>Pseudomonadati</taxon>
        <taxon>Pseudomonadota</taxon>
        <taxon>Gammaproteobacteria</taxon>
        <taxon>Enterobacterales</taxon>
        <taxon>Morganellaceae</taxon>
        <taxon>Photorhabdus</taxon>
    </lineage>
</organism>
<dbReference type="Proteomes" id="UP000034866">
    <property type="component" value="Chromosome"/>
</dbReference>
<dbReference type="EMBL" id="CP011104">
    <property type="protein sequence ID" value="AKH63839.1"/>
    <property type="molecule type" value="Genomic_DNA"/>
</dbReference>
<dbReference type="CDD" id="cd07185">
    <property type="entry name" value="OmpA_C-like"/>
    <property type="match status" value="1"/>
</dbReference>
<dbReference type="SUPFAM" id="SSF103088">
    <property type="entry name" value="OmpA-like"/>
    <property type="match status" value="1"/>
</dbReference>
<dbReference type="PANTHER" id="PTHR38033:SF1">
    <property type="entry name" value="DOTU FAMILY TYPE IV_VI SECRETION SYSTEM PROTEIN"/>
    <property type="match status" value="1"/>
</dbReference>
<accession>A0A0F7LKY1</accession>
<dbReference type="AlphaFoldDB" id="A0A0F7LKY1"/>